<dbReference type="InterPro" id="IPR010827">
    <property type="entry name" value="BamA/TamA_POTRA"/>
</dbReference>
<dbReference type="Gene3D" id="2.40.160.50">
    <property type="entry name" value="membrane protein fhac: a member of the omp85/tpsb transporter family"/>
    <property type="match status" value="1"/>
</dbReference>
<dbReference type="Pfam" id="PF07244">
    <property type="entry name" value="POTRA"/>
    <property type="match status" value="1"/>
</dbReference>
<name>A0ABU2YJQ3_9FLAO</name>
<sequence>MSKRPKYIVLIFIFSILTIDSFSQSIYLETVGASSEETKVIDSIGYKNNFKDYKSLDTELNALTLKLQYSGYLEAIISETSKLNDSTYLASFSIGKRYKKISVSISDDFDTSLLKDLPLDINNNSIEIKISDLEFVLSTLNKRLSDQGDPFSTIQLTNISKRSSTDINADLKTVSNSKRRIDSIIIKGYEKFPKSFVRRFLKINKGNTFSIEDINTKAEGLGSLVFANQIKDPEVLFTRDSTILYMYIEKTKSNSFDGFLGFGTNEETNKLEFDGYLNLILTNNLNFGESLKLLYKSDENEQRTFDVKANLPYLFGSPIDVDLGLNIFRKDSTFLTTTQIVRLGYNINQNNKIGLGIDAINSSNLLENTTTTLDDFNSNFYNLYYDYIKPQRYDKLFPINTTINFSIGIGNRTLQNTEFNQNRVTFSGFKIFNLNDRNSIYTKISGAYLESDNYLENELFRFGGINSIRGFEENSLIANLFSVLNTEYRYKVSNTLYVHSVVDASYSENDIINSKTKLFGFGFGFGLLTNAGLFRFNYASAKTENQRFSLSDSKIHISLTAQF</sequence>
<keyword evidence="3" id="KW-1185">Reference proteome</keyword>
<protein>
    <recommendedName>
        <fullName evidence="1">POTRA domain-containing protein</fullName>
    </recommendedName>
</protein>
<evidence type="ECO:0000313" key="2">
    <source>
        <dbReference type="EMBL" id="MDT0558394.1"/>
    </source>
</evidence>
<proteinExistence type="predicted"/>
<evidence type="ECO:0000313" key="3">
    <source>
        <dbReference type="Proteomes" id="UP001259492"/>
    </source>
</evidence>
<reference evidence="2 3" key="1">
    <citation type="submission" date="2023-09" db="EMBL/GenBank/DDBJ databases">
        <authorList>
            <person name="Rey-Velasco X."/>
        </authorList>
    </citation>
    <scope>NUCLEOTIDE SEQUENCE [LARGE SCALE GENOMIC DNA]</scope>
    <source>
        <strain evidence="2 3">W332</strain>
    </source>
</reference>
<gene>
    <name evidence="2" type="ORF">RM697_07040</name>
</gene>
<feature type="domain" description="POTRA" evidence="1">
    <location>
        <begin position="180"/>
        <end position="235"/>
    </location>
</feature>
<dbReference type="Proteomes" id="UP001259492">
    <property type="component" value="Unassembled WGS sequence"/>
</dbReference>
<accession>A0ABU2YJQ3</accession>
<dbReference type="RefSeq" id="WP_311427162.1">
    <property type="nucleotide sequence ID" value="NZ_JAVRIA010000003.1"/>
</dbReference>
<comment type="caution">
    <text evidence="2">The sequence shown here is derived from an EMBL/GenBank/DDBJ whole genome shotgun (WGS) entry which is preliminary data.</text>
</comment>
<organism evidence="2 3">
    <name type="scientific">Microcosmobacter mediterraneus</name>
    <dbReference type="NCBI Taxonomy" id="3075607"/>
    <lineage>
        <taxon>Bacteria</taxon>
        <taxon>Pseudomonadati</taxon>
        <taxon>Bacteroidota</taxon>
        <taxon>Flavobacteriia</taxon>
        <taxon>Flavobacteriales</taxon>
        <taxon>Flavobacteriaceae</taxon>
        <taxon>Microcosmobacter</taxon>
    </lineage>
</organism>
<evidence type="ECO:0000259" key="1">
    <source>
        <dbReference type="Pfam" id="PF07244"/>
    </source>
</evidence>
<dbReference type="EMBL" id="JAVRIA010000003">
    <property type="protein sequence ID" value="MDT0558394.1"/>
    <property type="molecule type" value="Genomic_DNA"/>
</dbReference>